<evidence type="ECO:0000313" key="2">
    <source>
        <dbReference type="EMBL" id="RLP83300.1"/>
    </source>
</evidence>
<dbReference type="EMBL" id="RCUY01000005">
    <property type="protein sequence ID" value="RLP83300.1"/>
    <property type="molecule type" value="Genomic_DNA"/>
</dbReference>
<sequence length="521" mass="55716">MSGGGNSLVAGPVNTTTPFSGLWLIEDGQGIAAGIENGDWLATGMSVLGGALDAAAAIIDPIGQLLGMGMAWVLDHIAPVSDWFKQLTGDAGQVAGFGQTWANVATRMHESGDLLSNRLGDLEGMAGATIDAYRAYAGDFAKHLHMLGDWSKAISTGLQAASTLVQVVHDLIRDILSQLVGTAISGAITSALSLGTAVPLVIAQIGTRMAALLPKAMKAVKGLGESFKALYNLIRQLGPIIAKAGATFKKLLHSPRQTVGELSKLIKPGLPITIDNLKHNRPLWWDDGKSPIHYLLDADPVRTGTVWVGDERVTVPVWTRQPDSTAAELGAGTGEIFEVHGTSKAYPVYNGRNAESLALVQHPDVPYGRDFDSNLPLDKAGYDARYKDVQEDYFRFPGNDGADRGTIVKYVSADVFSVDHGIHFDRIGEPTGKYLAVVEDGVPASFESRALPLSSLEEKYYKYTLNPGADEILNNRGIQIEVSRVARGFGQPGGASQIRFFDSKGKPIVIWKLIKYGVLDG</sequence>
<gene>
    <name evidence="2" type="ORF">D9V34_08740</name>
</gene>
<comment type="caution">
    <text evidence="2">The sequence shown here is derived from an EMBL/GenBank/DDBJ whole genome shotgun (WGS) entry which is preliminary data.</text>
</comment>
<name>A0A3L7AUU0_9MICO</name>
<dbReference type="InterPro" id="IPR025331">
    <property type="entry name" value="TNT"/>
</dbReference>
<reference evidence="2 3" key="1">
    <citation type="submission" date="2018-10" db="EMBL/GenBank/DDBJ databases">
        <authorList>
            <person name="Li J."/>
        </authorList>
    </citation>
    <scope>NUCLEOTIDE SEQUENCE [LARGE SCALE GENOMIC DNA]</scope>
    <source>
        <strain evidence="2 3">JCM 11654</strain>
    </source>
</reference>
<dbReference type="AlphaFoldDB" id="A0A3L7AUU0"/>
<evidence type="ECO:0000313" key="3">
    <source>
        <dbReference type="Proteomes" id="UP000269438"/>
    </source>
</evidence>
<dbReference type="Proteomes" id="UP000269438">
    <property type="component" value="Unassembled WGS sequence"/>
</dbReference>
<dbReference type="GO" id="GO:0050135">
    <property type="term" value="F:NADP+ nucleosidase activity"/>
    <property type="evidence" value="ECO:0007669"/>
    <property type="project" value="InterPro"/>
</dbReference>
<feature type="domain" description="TNT" evidence="1">
    <location>
        <begin position="420"/>
        <end position="519"/>
    </location>
</feature>
<dbReference type="Pfam" id="PF14021">
    <property type="entry name" value="TNT"/>
    <property type="match status" value="1"/>
</dbReference>
<dbReference type="RefSeq" id="WP_121688419.1">
    <property type="nucleotide sequence ID" value="NZ_RCUY01000005.1"/>
</dbReference>
<accession>A0A3L7AUU0</accession>
<proteinExistence type="predicted"/>
<evidence type="ECO:0000259" key="1">
    <source>
        <dbReference type="Pfam" id="PF14021"/>
    </source>
</evidence>
<keyword evidence="3" id="KW-1185">Reference proteome</keyword>
<organism evidence="2 3">
    <name type="scientific">Mycetocola lacteus</name>
    <dbReference type="NCBI Taxonomy" id="76637"/>
    <lineage>
        <taxon>Bacteria</taxon>
        <taxon>Bacillati</taxon>
        <taxon>Actinomycetota</taxon>
        <taxon>Actinomycetes</taxon>
        <taxon>Micrococcales</taxon>
        <taxon>Microbacteriaceae</taxon>
        <taxon>Mycetocola</taxon>
    </lineage>
</organism>
<dbReference type="OrthoDB" id="2086631at2"/>
<protein>
    <submittedName>
        <fullName evidence="2">DUF4237 domain-containing protein</fullName>
    </submittedName>
</protein>